<feature type="transmembrane region" description="Helical" evidence="5">
    <location>
        <begin position="216"/>
        <end position="236"/>
    </location>
</feature>
<evidence type="ECO:0000259" key="6">
    <source>
        <dbReference type="Pfam" id="PF00892"/>
    </source>
</evidence>
<evidence type="ECO:0000256" key="5">
    <source>
        <dbReference type="SAM" id="Phobius"/>
    </source>
</evidence>
<keyword evidence="4 5" id="KW-0472">Membrane</keyword>
<evidence type="ECO:0000256" key="2">
    <source>
        <dbReference type="ARBA" id="ARBA00022692"/>
    </source>
</evidence>
<feature type="transmembrane region" description="Helical" evidence="5">
    <location>
        <begin position="33"/>
        <end position="51"/>
    </location>
</feature>
<dbReference type="RefSeq" id="WP_124938469.1">
    <property type="nucleotide sequence ID" value="NZ_RJVQ01000009.1"/>
</dbReference>
<protein>
    <submittedName>
        <fullName evidence="7">O-acetylserine/cysteine exporter</fullName>
    </submittedName>
</protein>
<dbReference type="OrthoDB" id="7158585at2"/>
<organism evidence="7 8">
    <name type="scientific">Vibrio viridaestus</name>
    <dbReference type="NCBI Taxonomy" id="2487322"/>
    <lineage>
        <taxon>Bacteria</taxon>
        <taxon>Pseudomonadati</taxon>
        <taxon>Pseudomonadota</taxon>
        <taxon>Gammaproteobacteria</taxon>
        <taxon>Vibrionales</taxon>
        <taxon>Vibrionaceae</taxon>
        <taxon>Vibrio</taxon>
    </lineage>
</organism>
<dbReference type="InterPro" id="IPR050638">
    <property type="entry name" value="AA-Vitamin_Transporters"/>
</dbReference>
<dbReference type="InterPro" id="IPR037185">
    <property type="entry name" value="EmrE-like"/>
</dbReference>
<proteinExistence type="predicted"/>
<evidence type="ECO:0000256" key="3">
    <source>
        <dbReference type="ARBA" id="ARBA00022989"/>
    </source>
</evidence>
<dbReference type="AlphaFoldDB" id="A0A3N9TCH8"/>
<feature type="transmembrane region" description="Helical" evidence="5">
    <location>
        <begin position="269"/>
        <end position="292"/>
    </location>
</feature>
<dbReference type="SUPFAM" id="SSF103481">
    <property type="entry name" value="Multidrug resistance efflux transporter EmrE"/>
    <property type="match status" value="2"/>
</dbReference>
<feature type="transmembrane region" description="Helical" evidence="5">
    <location>
        <begin position="243"/>
        <end position="263"/>
    </location>
</feature>
<dbReference type="PANTHER" id="PTHR32322">
    <property type="entry name" value="INNER MEMBRANE TRANSPORTER"/>
    <property type="match status" value="1"/>
</dbReference>
<comment type="subcellular location">
    <subcellularLocation>
        <location evidence="1">Membrane</location>
        <topology evidence="1">Multi-pass membrane protein</topology>
    </subcellularLocation>
</comment>
<keyword evidence="3 5" id="KW-1133">Transmembrane helix</keyword>
<name>A0A3N9TCH8_9VIBR</name>
<comment type="caution">
    <text evidence="7">The sequence shown here is derived from an EMBL/GenBank/DDBJ whole genome shotgun (WGS) entry which is preliminary data.</text>
</comment>
<dbReference type="InterPro" id="IPR000620">
    <property type="entry name" value="EamA_dom"/>
</dbReference>
<evidence type="ECO:0000313" key="8">
    <source>
        <dbReference type="Proteomes" id="UP000281112"/>
    </source>
</evidence>
<reference evidence="7 8" key="1">
    <citation type="submission" date="2018-11" db="EMBL/GenBank/DDBJ databases">
        <title>Vibrio LJC006 sp. nov., isolated from seawater during the bloom of the enteromorpha.</title>
        <authorList>
            <person name="Liang J."/>
        </authorList>
    </citation>
    <scope>NUCLEOTIDE SEQUENCE [LARGE SCALE GENOMIC DNA]</scope>
    <source>
        <strain evidence="7 8">LJC006</strain>
    </source>
</reference>
<sequence>MTFRDRLLALTIVMVWGVNFVIIKVGLDGMPPLLLAGMRFALVAVPAIFFIKRPHVPFKWLFAYGITISFGQFALLFWALKVGLAAGLASLILQAQAFITLALGALLLKEKIRFHNVIAVAIAAFGIYLLAADQGQSAATITWFTLVLIIGAASSWAMGNITNKVIMRDFQVPTMSLIVWSALIPTGAFAIASYVFEGSDIIISSLQNIEWHNVLALLYLSILATIVGYGGWSYLLSRYETSIVAPLSLLVPVFGLLSAMVLLGEHLSLYQLMGVCIIAIGLIINVFGGNWIKNRATIKSVTDK</sequence>
<dbReference type="EMBL" id="RJVQ01000009">
    <property type="protein sequence ID" value="RQW61871.1"/>
    <property type="molecule type" value="Genomic_DNA"/>
</dbReference>
<keyword evidence="2 5" id="KW-0812">Transmembrane</keyword>
<dbReference type="GO" id="GO:0016020">
    <property type="term" value="C:membrane"/>
    <property type="evidence" value="ECO:0007669"/>
    <property type="project" value="UniProtKB-SubCell"/>
</dbReference>
<gene>
    <name evidence="7" type="ORF">EES38_17335</name>
</gene>
<feature type="transmembrane region" description="Helical" evidence="5">
    <location>
        <begin position="177"/>
        <end position="196"/>
    </location>
</feature>
<feature type="transmembrane region" description="Helical" evidence="5">
    <location>
        <begin position="58"/>
        <end position="80"/>
    </location>
</feature>
<evidence type="ECO:0000313" key="7">
    <source>
        <dbReference type="EMBL" id="RQW61871.1"/>
    </source>
</evidence>
<dbReference type="PANTHER" id="PTHR32322:SF9">
    <property type="entry name" value="AMINO-ACID METABOLITE EFFLUX PUMP-RELATED"/>
    <property type="match status" value="1"/>
</dbReference>
<feature type="domain" description="EamA" evidence="6">
    <location>
        <begin position="7"/>
        <end position="130"/>
    </location>
</feature>
<dbReference type="Proteomes" id="UP000281112">
    <property type="component" value="Unassembled WGS sequence"/>
</dbReference>
<evidence type="ECO:0000256" key="1">
    <source>
        <dbReference type="ARBA" id="ARBA00004141"/>
    </source>
</evidence>
<feature type="transmembrane region" description="Helical" evidence="5">
    <location>
        <begin position="114"/>
        <end position="131"/>
    </location>
</feature>
<accession>A0A3N9TCH8</accession>
<evidence type="ECO:0000256" key="4">
    <source>
        <dbReference type="ARBA" id="ARBA00023136"/>
    </source>
</evidence>
<feature type="domain" description="EamA" evidence="6">
    <location>
        <begin position="144"/>
        <end position="286"/>
    </location>
</feature>
<keyword evidence="8" id="KW-1185">Reference proteome</keyword>
<feature type="transmembrane region" description="Helical" evidence="5">
    <location>
        <begin position="7"/>
        <end position="27"/>
    </location>
</feature>
<feature type="transmembrane region" description="Helical" evidence="5">
    <location>
        <begin position="86"/>
        <end position="107"/>
    </location>
</feature>
<dbReference type="Pfam" id="PF00892">
    <property type="entry name" value="EamA"/>
    <property type="match status" value="2"/>
</dbReference>
<feature type="transmembrane region" description="Helical" evidence="5">
    <location>
        <begin position="137"/>
        <end position="157"/>
    </location>
</feature>